<proteinExistence type="predicted"/>
<name>A0A6J5LDQ9_9CAUD</name>
<protein>
    <submittedName>
        <fullName evidence="1">Uncharacterized protein</fullName>
    </submittedName>
</protein>
<accession>A0A6J5LDQ9</accession>
<sequence>MKGFVISHPDPKAREMCWGYWTFAPTASEAWLRWMGHEHHDIDRPHLIQKWHDKGYRVREAELTVFKGEDEK</sequence>
<gene>
    <name evidence="1" type="ORF">UFOVP132_208</name>
</gene>
<evidence type="ECO:0000313" key="1">
    <source>
        <dbReference type="EMBL" id="CAB4131682.1"/>
    </source>
</evidence>
<reference evidence="1" key="1">
    <citation type="submission" date="2020-04" db="EMBL/GenBank/DDBJ databases">
        <authorList>
            <person name="Chiriac C."/>
            <person name="Salcher M."/>
            <person name="Ghai R."/>
            <person name="Kavagutti S V."/>
        </authorList>
    </citation>
    <scope>NUCLEOTIDE SEQUENCE</scope>
</reference>
<organism evidence="1">
    <name type="scientific">uncultured Caudovirales phage</name>
    <dbReference type="NCBI Taxonomy" id="2100421"/>
    <lineage>
        <taxon>Viruses</taxon>
        <taxon>Duplodnaviria</taxon>
        <taxon>Heunggongvirae</taxon>
        <taxon>Uroviricota</taxon>
        <taxon>Caudoviricetes</taxon>
        <taxon>Peduoviridae</taxon>
        <taxon>Maltschvirus</taxon>
        <taxon>Maltschvirus maltsch</taxon>
    </lineage>
</organism>
<dbReference type="EMBL" id="LR796247">
    <property type="protein sequence ID" value="CAB4131682.1"/>
    <property type="molecule type" value="Genomic_DNA"/>
</dbReference>